<feature type="binding site" evidence="3">
    <location>
        <begin position="253"/>
        <end position="257"/>
    </location>
    <ligand>
        <name>FAD</name>
        <dbReference type="ChEBI" id="CHEBI:57692"/>
    </ligand>
</feature>
<dbReference type="Pfam" id="PF00766">
    <property type="entry name" value="ETF_alpha"/>
    <property type="match status" value="1"/>
</dbReference>
<dbReference type="SUPFAM" id="SSF52467">
    <property type="entry name" value="DHS-like NAD/FAD-binding domain"/>
    <property type="match status" value="1"/>
</dbReference>
<evidence type="ECO:0000313" key="7">
    <source>
        <dbReference type="Proteomes" id="UP000004162"/>
    </source>
</evidence>
<dbReference type="SUPFAM" id="SSF52402">
    <property type="entry name" value="Adenine nucleotide alpha hydrolases-like"/>
    <property type="match status" value="1"/>
</dbReference>
<organism evidence="6 7">
    <name type="scientific">Chlorobium ferrooxidans DSM 13031</name>
    <dbReference type="NCBI Taxonomy" id="377431"/>
    <lineage>
        <taxon>Bacteria</taxon>
        <taxon>Pseudomonadati</taxon>
        <taxon>Chlorobiota</taxon>
        <taxon>Chlorobiia</taxon>
        <taxon>Chlorobiales</taxon>
        <taxon>Chlorobiaceae</taxon>
        <taxon>Chlorobium/Pelodictyon group</taxon>
        <taxon>Chlorobium</taxon>
    </lineage>
</organism>
<proteinExistence type="inferred from homology"/>
<accession>Q0YSM0</accession>
<dbReference type="PANTHER" id="PTHR43153">
    <property type="entry name" value="ELECTRON TRANSFER FLAVOPROTEIN ALPHA"/>
    <property type="match status" value="1"/>
</dbReference>
<dbReference type="Gene3D" id="3.40.50.620">
    <property type="entry name" value="HUPs"/>
    <property type="match status" value="1"/>
</dbReference>
<dbReference type="Gene3D" id="3.40.50.1220">
    <property type="entry name" value="TPP-binding domain"/>
    <property type="match status" value="1"/>
</dbReference>
<dbReference type="AlphaFoldDB" id="Q0YSM0"/>
<gene>
    <name evidence="6" type="ORF">CferDRAFT_1186</name>
</gene>
<dbReference type="Pfam" id="PF01012">
    <property type="entry name" value="ETF"/>
    <property type="match status" value="1"/>
</dbReference>
<keyword evidence="3" id="KW-0274">FAD</keyword>
<sequence length="328" mass="34990">MTKFLVFLEQREGVLKKSSIDAWNRVQEIAALSAGAIVTGLLAGPVDRQRIGDLLAGDGVVYHANEERLRPYQQESYTRLVTSLVKQESISALFFADSSLSRDLAPRLSVLLKASLLSGDLLFNRQGYPDGSFRPVYSGLATASFSPQRNISIYTLSPSRGMVIRSSADGTVQVMPTAQYHHSSDNLLAEVRRIVLRQNSLDIAEAGIIVAGGRGMGSSAGFALLEELAALLGGAVGASRFAVDEGWRPHAEQIGQTGKTVAPQLYFACGVSGAPQHLAGIASAGIVVAINSDPDASIFQVADFGIVGDVHLVLPKLIEALKEFLKKK</sequence>
<feature type="binding site" evidence="3">
    <location>
        <position position="291"/>
    </location>
    <ligand>
        <name>FAD</name>
        <dbReference type="ChEBI" id="CHEBI:57692"/>
    </ligand>
</feature>
<comment type="cofactor">
    <cofactor evidence="3">
        <name>FAD</name>
        <dbReference type="ChEBI" id="CHEBI:57692"/>
    </cofactor>
    <text evidence="3">Binds 1 FAD per dimer.</text>
</comment>
<evidence type="ECO:0000256" key="3">
    <source>
        <dbReference type="PIRSR" id="PIRSR000089-1"/>
    </source>
</evidence>
<dbReference type="EMBL" id="AASE01000006">
    <property type="protein sequence ID" value="EAT59179.1"/>
    <property type="molecule type" value="Genomic_DNA"/>
</dbReference>
<feature type="binding site" evidence="3">
    <location>
        <begin position="270"/>
        <end position="277"/>
    </location>
    <ligand>
        <name>FAD</name>
        <dbReference type="ChEBI" id="CHEBI:57692"/>
    </ligand>
</feature>
<dbReference type="InterPro" id="IPR001308">
    <property type="entry name" value="ETF_a/FixB"/>
</dbReference>
<evidence type="ECO:0000256" key="2">
    <source>
        <dbReference type="ARBA" id="ARBA00022982"/>
    </source>
</evidence>
<dbReference type="GO" id="GO:0033539">
    <property type="term" value="P:fatty acid beta-oxidation using acyl-CoA dehydrogenase"/>
    <property type="evidence" value="ECO:0007669"/>
    <property type="project" value="TreeGrafter"/>
</dbReference>
<dbReference type="PANTHER" id="PTHR43153:SF1">
    <property type="entry name" value="ELECTRON TRANSFER FLAVOPROTEIN SUBUNIT ALPHA, MITOCHONDRIAL"/>
    <property type="match status" value="1"/>
</dbReference>
<evidence type="ECO:0000313" key="6">
    <source>
        <dbReference type="EMBL" id="EAT59179.1"/>
    </source>
</evidence>
<dbReference type="InterPro" id="IPR014730">
    <property type="entry name" value="ETF_a/b_N"/>
</dbReference>
<evidence type="ECO:0000259" key="4">
    <source>
        <dbReference type="Pfam" id="PF00766"/>
    </source>
</evidence>
<dbReference type="InterPro" id="IPR014731">
    <property type="entry name" value="ETF_asu_C"/>
</dbReference>
<comment type="similarity">
    <text evidence="1">Belongs to the ETF alpha-subunit/FixB family.</text>
</comment>
<evidence type="ECO:0000256" key="1">
    <source>
        <dbReference type="ARBA" id="ARBA00005817"/>
    </source>
</evidence>
<dbReference type="InterPro" id="IPR014729">
    <property type="entry name" value="Rossmann-like_a/b/a_fold"/>
</dbReference>
<dbReference type="GO" id="GO:0009055">
    <property type="term" value="F:electron transfer activity"/>
    <property type="evidence" value="ECO:0007669"/>
    <property type="project" value="InterPro"/>
</dbReference>
<keyword evidence="3" id="KW-0285">Flavoprotein</keyword>
<keyword evidence="7" id="KW-1185">Reference proteome</keyword>
<dbReference type="Proteomes" id="UP000004162">
    <property type="component" value="Unassembled WGS sequence"/>
</dbReference>
<dbReference type="PIRSF" id="PIRSF000089">
    <property type="entry name" value="Electra_flavoP_a"/>
    <property type="match status" value="1"/>
</dbReference>
<feature type="domain" description="Electron transfer flavoprotein alpha/beta-subunit N-terminal" evidence="5">
    <location>
        <begin position="5"/>
        <end position="118"/>
    </location>
</feature>
<keyword evidence="2" id="KW-0249">Electron transport</keyword>
<feature type="domain" description="Electron transfer flavoprotein alpha subunit C-terminal" evidence="4">
    <location>
        <begin position="202"/>
        <end position="281"/>
    </location>
</feature>
<dbReference type="GO" id="GO:0050660">
    <property type="term" value="F:flavin adenine dinucleotide binding"/>
    <property type="evidence" value="ECO:0007669"/>
    <property type="project" value="InterPro"/>
</dbReference>
<evidence type="ECO:0000259" key="5">
    <source>
        <dbReference type="Pfam" id="PF01012"/>
    </source>
</evidence>
<reference evidence="6 7" key="2">
    <citation type="submission" date="2006-07" db="EMBL/GenBank/DDBJ databases">
        <title>Sequencing of the draft genome and assembly of Chlorobium ferroxidans DSM 13031.</title>
        <authorList>
            <consortium name="US DOE Joint Genome Institute (JGI-PGF)"/>
            <person name="Copeland A."/>
            <person name="Lucas S."/>
            <person name="Lapidus A."/>
            <person name="Barry K."/>
            <person name="Glavina del Rio T."/>
            <person name="Dalin E."/>
            <person name="Tice H."/>
            <person name="Bruce D."/>
            <person name="Pitluck S."/>
            <person name="Richardson P."/>
        </authorList>
    </citation>
    <scope>NUCLEOTIDE SEQUENCE [LARGE SCALE GENOMIC DNA]</scope>
    <source>
        <strain evidence="6 7">DSM 13031</strain>
    </source>
</reference>
<keyword evidence="2" id="KW-0813">Transport</keyword>
<dbReference type="OrthoDB" id="9770286at2"/>
<dbReference type="RefSeq" id="WP_006366032.1">
    <property type="nucleotide sequence ID" value="NZ_AASE01000006.1"/>
</dbReference>
<dbReference type="InterPro" id="IPR029035">
    <property type="entry name" value="DHS-like_NAD/FAD-binding_dom"/>
</dbReference>
<comment type="caution">
    <text evidence="6">The sequence shown here is derived from an EMBL/GenBank/DDBJ whole genome shotgun (WGS) entry which is preliminary data.</text>
</comment>
<reference evidence="6 7" key="1">
    <citation type="submission" date="2006-07" db="EMBL/GenBank/DDBJ databases">
        <title>Annotation of the draft genome assembly of Chlorobium ferroxidans DSM 13031.</title>
        <authorList>
            <consortium name="US DOE Joint Genome Institute (JGI-ORNL)"/>
            <person name="Larimer F."/>
            <person name="Land M."/>
            <person name="Hauser L."/>
        </authorList>
    </citation>
    <scope>NUCLEOTIDE SEQUENCE [LARGE SCALE GENOMIC DNA]</scope>
    <source>
        <strain evidence="6 7">DSM 13031</strain>
    </source>
</reference>
<name>Q0YSM0_9CHLB</name>
<feature type="binding site" evidence="3">
    <location>
        <begin position="239"/>
        <end position="240"/>
    </location>
    <ligand>
        <name>FAD</name>
        <dbReference type="ChEBI" id="CHEBI:57692"/>
    </ligand>
</feature>
<protein>
    <submittedName>
        <fullName evidence="6">Electron transfer flavoprotein beta-subunit:Electron transfer flavoprotein, alpha subunit</fullName>
    </submittedName>
</protein>
<feature type="binding site" evidence="3">
    <location>
        <position position="214"/>
    </location>
    <ligand>
        <name>FAD</name>
        <dbReference type="ChEBI" id="CHEBI:57692"/>
    </ligand>
</feature>